<gene>
    <name evidence="3" type="ORF">HY618_05565</name>
</gene>
<accession>A0A932ZT06</accession>
<dbReference type="Proteomes" id="UP000752292">
    <property type="component" value="Unassembled WGS sequence"/>
</dbReference>
<dbReference type="GO" id="GO:0004658">
    <property type="term" value="F:propionyl-CoA carboxylase activity"/>
    <property type="evidence" value="ECO:0007669"/>
    <property type="project" value="TreeGrafter"/>
</dbReference>
<dbReference type="GO" id="GO:0009317">
    <property type="term" value="C:acetyl-CoA carboxylase complex"/>
    <property type="evidence" value="ECO:0007669"/>
    <property type="project" value="TreeGrafter"/>
</dbReference>
<dbReference type="FunFam" id="3.90.226.10:FF:000016">
    <property type="entry name" value="Propionyl-CoA carboxylase, beta subunit"/>
    <property type="match status" value="1"/>
</dbReference>
<feature type="non-terminal residue" evidence="3">
    <location>
        <position position="491"/>
    </location>
</feature>
<dbReference type="InterPro" id="IPR034733">
    <property type="entry name" value="AcCoA_carboxyl_beta"/>
</dbReference>
<dbReference type="InterPro" id="IPR051047">
    <property type="entry name" value="AccD/PCCB"/>
</dbReference>
<feature type="domain" description="CoA carboxyltransferase N-terminal" evidence="1">
    <location>
        <begin position="1"/>
        <end position="257"/>
    </location>
</feature>
<dbReference type="Gene3D" id="3.90.226.10">
    <property type="entry name" value="2-enoyl-CoA Hydratase, Chain A, domain 1"/>
    <property type="match status" value="2"/>
</dbReference>
<evidence type="ECO:0000313" key="3">
    <source>
        <dbReference type="EMBL" id="MBI4251909.1"/>
    </source>
</evidence>
<dbReference type="EMBL" id="JACQRX010000242">
    <property type="protein sequence ID" value="MBI4251909.1"/>
    <property type="molecule type" value="Genomic_DNA"/>
</dbReference>
<dbReference type="SUPFAM" id="SSF52096">
    <property type="entry name" value="ClpP/crotonase"/>
    <property type="match status" value="2"/>
</dbReference>
<sequence length="491" mass="53274">MQEHIEDLRRRVAEAEALGGKASEERQHKQGKLTARERLGLLLDPGSFAEFHLFAESRSSDFGMDKRRAPGDGVVTGSGRIGGQLVFAAAQDFGTLGGSLGETHAQKIVHAIDLAMKAGCPFIQILDSGGARIQEGVRALDGYARIFERNTLASGVIPQISVILGPCAGGAVYSPAITDFVFMVEGLSKMFITGPDVIKAVTGEEVSFEDLGGAHVHSALSGNAHFVARDERECFELIRKLIAFLPANNLDDPPLAPLPDWPPEENPELEKVVPAEEKRAYDVRDVIRNVFDAGDFMEVQERYARNIVVGFARLEGRPIGVVGNQPSHLAGVLDIDSSDKLARFVRCCDACNLPLVIFVDVPGSRPGTRQEHGGVIRHGAKVLFAYSEATVPKVAVILRKSYGGAYIAMSGFGLGYDRVIAYPAAEIAVMGPDGAANIIFRREIGEAADPEAVRRQKIEEYRRLFAKPYTAAGQALVDTIIEPRFTRRELL</sequence>
<feature type="domain" description="CoA carboxyltransferase C-terminal" evidence="2">
    <location>
        <begin position="264"/>
        <end position="491"/>
    </location>
</feature>
<evidence type="ECO:0000259" key="2">
    <source>
        <dbReference type="PROSITE" id="PS50989"/>
    </source>
</evidence>
<evidence type="ECO:0000259" key="1">
    <source>
        <dbReference type="PROSITE" id="PS50980"/>
    </source>
</evidence>
<dbReference type="InterPro" id="IPR011762">
    <property type="entry name" value="COA_CT_N"/>
</dbReference>
<name>A0A932ZT06_UNCTE</name>
<dbReference type="Pfam" id="PF01039">
    <property type="entry name" value="Carboxyl_trans"/>
    <property type="match status" value="1"/>
</dbReference>
<organism evidence="3 4">
    <name type="scientific">Tectimicrobiota bacterium</name>
    <dbReference type="NCBI Taxonomy" id="2528274"/>
    <lineage>
        <taxon>Bacteria</taxon>
        <taxon>Pseudomonadati</taxon>
        <taxon>Nitrospinota/Tectimicrobiota group</taxon>
        <taxon>Candidatus Tectimicrobiota</taxon>
    </lineage>
</organism>
<dbReference type="InterPro" id="IPR011763">
    <property type="entry name" value="COA_CT_C"/>
</dbReference>
<dbReference type="InterPro" id="IPR029045">
    <property type="entry name" value="ClpP/crotonase-like_dom_sf"/>
</dbReference>
<dbReference type="PANTHER" id="PTHR43842:SF2">
    <property type="entry name" value="PROPIONYL-COA CARBOXYLASE BETA CHAIN, MITOCHONDRIAL"/>
    <property type="match status" value="1"/>
</dbReference>
<evidence type="ECO:0000313" key="4">
    <source>
        <dbReference type="Proteomes" id="UP000752292"/>
    </source>
</evidence>
<comment type="caution">
    <text evidence="3">The sequence shown here is derived from an EMBL/GenBank/DDBJ whole genome shotgun (WGS) entry which is preliminary data.</text>
</comment>
<proteinExistence type="predicted"/>
<protein>
    <submittedName>
        <fullName evidence="3">Acyl-CoA carboxylase subunit beta</fullName>
    </submittedName>
</protein>
<dbReference type="PANTHER" id="PTHR43842">
    <property type="entry name" value="PROPIONYL-COA CARBOXYLASE BETA CHAIN"/>
    <property type="match status" value="1"/>
</dbReference>
<dbReference type="AlphaFoldDB" id="A0A932ZT06"/>
<reference evidence="3" key="1">
    <citation type="submission" date="2020-07" db="EMBL/GenBank/DDBJ databases">
        <title>Huge and variable diversity of episymbiotic CPR bacteria and DPANN archaea in groundwater ecosystems.</title>
        <authorList>
            <person name="He C.Y."/>
            <person name="Keren R."/>
            <person name="Whittaker M."/>
            <person name="Farag I.F."/>
            <person name="Doudna J."/>
            <person name="Cate J.H.D."/>
            <person name="Banfield J.F."/>
        </authorList>
    </citation>
    <scope>NUCLEOTIDE SEQUENCE</scope>
    <source>
        <strain evidence="3">NC_groundwater_1370_Ag_S-0.2um_69_93</strain>
    </source>
</reference>
<dbReference type="PROSITE" id="PS50989">
    <property type="entry name" value="COA_CT_CTER"/>
    <property type="match status" value="1"/>
</dbReference>
<dbReference type="PROSITE" id="PS50980">
    <property type="entry name" value="COA_CT_NTER"/>
    <property type="match status" value="1"/>
</dbReference>